<reference evidence="1" key="1">
    <citation type="journal article" date="2020" name="Stud. Mycol.">
        <title>101 Dothideomycetes genomes: a test case for predicting lifestyles and emergence of pathogens.</title>
        <authorList>
            <person name="Haridas S."/>
            <person name="Albert R."/>
            <person name="Binder M."/>
            <person name="Bloem J."/>
            <person name="Labutti K."/>
            <person name="Salamov A."/>
            <person name="Andreopoulos B."/>
            <person name="Baker S."/>
            <person name="Barry K."/>
            <person name="Bills G."/>
            <person name="Bluhm B."/>
            <person name="Cannon C."/>
            <person name="Castanera R."/>
            <person name="Culley D."/>
            <person name="Daum C."/>
            <person name="Ezra D."/>
            <person name="Gonzalez J."/>
            <person name="Henrissat B."/>
            <person name="Kuo A."/>
            <person name="Liang C."/>
            <person name="Lipzen A."/>
            <person name="Lutzoni F."/>
            <person name="Magnuson J."/>
            <person name="Mondo S."/>
            <person name="Nolan M."/>
            <person name="Ohm R."/>
            <person name="Pangilinan J."/>
            <person name="Park H.-J."/>
            <person name="Ramirez L."/>
            <person name="Alfaro M."/>
            <person name="Sun H."/>
            <person name="Tritt A."/>
            <person name="Yoshinaga Y."/>
            <person name="Zwiers L.-H."/>
            <person name="Turgeon B."/>
            <person name="Goodwin S."/>
            <person name="Spatafora J."/>
            <person name="Crous P."/>
            <person name="Grigoriev I."/>
        </authorList>
    </citation>
    <scope>NUCLEOTIDE SEQUENCE</scope>
    <source>
        <strain evidence="1">CBS 525.71</strain>
    </source>
</reference>
<dbReference type="Proteomes" id="UP000799754">
    <property type="component" value="Unassembled WGS sequence"/>
</dbReference>
<evidence type="ECO:0000313" key="1">
    <source>
        <dbReference type="EMBL" id="KAF2632000.1"/>
    </source>
</evidence>
<dbReference type="EMBL" id="MU006703">
    <property type="protein sequence ID" value="KAF2632000.1"/>
    <property type="molecule type" value="Genomic_DNA"/>
</dbReference>
<evidence type="ECO:0000313" key="2">
    <source>
        <dbReference type="Proteomes" id="UP000799754"/>
    </source>
</evidence>
<protein>
    <submittedName>
        <fullName evidence="1">Uncharacterized protein</fullName>
    </submittedName>
</protein>
<sequence>MAATFSYAQAAKGISSPVSVSKPASGSATPAKDDASKAPITSIAQVNSWADDAETESSTDQLTTNGESRVISSKPTKPAELLEASTPDLDSLSASTVTKDDDVSSQPNMSSESTWDNKSQASTSVDKSVEPVEKTSEKPERAEKGRKGKKGDKSEKKEAEKEKEPPKPLKEAPLPAVNIWQQRADQQKTQAKPVTSPLTNGAPKKSNPEGRHTNAENKPKGREEDKATPLRKDTRGDAEKKGAKGRPYEKDVKPASSAMPLPPNQDQESWPTPETAVDEDRKKAQEKGEKERKDSAPNGTSGKQEWVKVPYTPSVVFHTPLPNAANSRRGGRPGGRGGAQSGGRPAGFAANGVATSEKDASTSDTVLNGEQPKREVNGVAGDTSPKSKRSGSATSPTLKEQVPAVNGEKSLKGPGAAPFEPEAPKRASTMTEMSNQNGTFPRQYSSRPGKGRRGDFAGSERRRDGDVSPTKDASQAEGSENERRPFDGPNGVHSKQSRYNNSYAGGRDRPRGGGRGGRGGFTNGHQFTNGHAQQGSGSFSMGSGSPTTFNPGNNAFFTAPQGKFGRNSHRSQSVADSYRYPGFQGASQMASLNTYNMYDYNMVAPVSAMPYNPYPVDQFALFQMITTQVEYYFSVDNLLKDMYLRRHMDSQGFVSLDFIAAFNRIKNLTTDVELLKLVCQQSSHVQYRTGEDGCDRLRRREGWESWVLSMAERDESAQNEGPKELHNPPVPNPAGFDQSNPPQYPTMHTGYGNDVSYPQHNPFVPSASQGAAATPTEDLTNGTLPEGTNGTAVPNGQPIEESTKAVSSEPDSFFDARMESLTVIVRKQNKSIAALRPSASRTFSNGSLDSKSGGVDELDGVLSCRSRAKDAIISHDAERLQSPKSAASSVTPPVGLYWVKDQENPVDSVPSDIIHESYFNLRSKALQQRQNTPFGSTCYDMEVLYQFWSHFLIRNFNSRMYEEFQHLAFEDALHNMTDVGLLSLIKLYSQSLLSSQTVVRHRVACDYVALVASEDEDHCPAFDQLRSDLSNRCLHSGSQQRLQRLLTDDLMTLLKP</sequence>
<name>A0ACB6SCJ4_9PLEO</name>
<keyword evidence="2" id="KW-1185">Reference proteome</keyword>
<proteinExistence type="predicted"/>
<organism evidence="1 2">
    <name type="scientific">Macroventuria anomochaeta</name>
    <dbReference type="NCBI Taxonomy" id="301207"/>
    <lineage>
        <taxon>Eukaryota</taxon>
        <taxon>Fungi</taxon>
        <taxon>Dikarya</taxon>
        <taxon>Ascomycota</taxon>
        <taxon>Pezizomycotina</taxon>
        <taxon>Dothideomycetes</taxon>
        <taxon>Pleosporomycetidae</taxon>
        <taxon>Pleosporales</taxon>
        <taxon>Pleosporineae</taxon>
        <taxon>Didymellaceae</taxon>
        <taxon>Macroventuria</taxon>
    </lineage>
</organism>
<comment type="caution">
    <text evidence="1">The sequence shown here is derived from an EMBL/GenBank/DDBJ whole genome shotgun (WGS) entry which is preliminary data.</text>
</comment>
<accession>A0ACB6SCJ4</accession>
<gene>
    <name evidence="1" type="ORF">BU25DRAFT_454374</name>
</gene>